<dbReference type="SUPFAM" id="SSF51556">
    <property type="entry name" value="Metallo-dependent hydrolases"/>
    <property type="match status" value="1"/>
</dbReference>
<dbReference type="OrthoDB" id="194468at2759"/>
<dbReference type="SUPFAM" id="SSF51338">
    <property type="entry name" value="Composite domain of metallo-dependent hydrolases"/>
    <property type="match status" value="1"/>
</dbReference>
<protein>
    <recommendedName>
        <fullName evidence="2">Amidohydrolase-related domain-containing protein</fullName>
    </recommendedName>
</protein>
<evidence type="ECO:0000313" key="3">
    <source>
        <dbReference type="EMBL" id="CAI6339900.1"/>
    </source>
</evidence>
<dbReference type="PANTHER" id="PTHR43794:SF5">
    <property type="entry name" value="CHLOROHYDROLASE FAMILY PROTEIN"/>
    <property type="match status" value="1"/>
</dbReference>
<dbReference type="InterPro" id="IPR011059">
    <property type="entry name" value="Metal-dep_hydrolase_composite"/>
</dbReference>
<dbReference type="AlphaFoldDB" id="A0A9W4UPT1"/>
<dbReference type="Gene3D" id="2.30.40.10">
    <property type="entry name" value="Urease, subunit C, domain 1"/>
    <property type="match status" value="1"/>
</dbReference>
<gene>
    <name evidence="3" type="ORF">PDIGIT_LOCUS13064</name>
</gene>
<dbReference type="PANTHER" id="PTHR43794">
    <property type="entry name" value="AMINOHYDROLASE SSNA-RELATED"/>
    <property type="match status" value="1"/>
</dbReference>
<feature type="chain" id="PRO_5040957845" description="Amidohydrolase-related domain-containing protein" evidence="1">
    <location>
        <begin position="18"/>
        <end position="241"/>
    </location>
</feature>
<name>A0A9W4UPT1_9PLEO</name>
<evidence type="ECO:0000259" key="2">
    <source>
        <dbReference type="Pfam" id="PF01979"/>
    </source>
</evidence>
<dbReference type="Proteomes" id="UP001152607">
    <property type="component" value="Unassembled WGS sequence"/>
</dbReference>
<dbReference type="GO" id="GO:0016810">
    <property type="term" value="F:hydrolase activity, acting on carbon-nitrogen (but not peptide) bonds"/>
    <property type="evidence" value="ECO:0007669"/>
    <property type="project" value="InterPro"/>
</dbReference>
<dbReference type="Pfam" id="PF01979">
    <property type="entry name" value="Amidohydro_1"/>
    <property type="match status" value="1"/>
</dbReference>
<feature type="signal peptide" evidence="1">
    <location>
        <begin position="1"/>
        <end position="17"/>
    </location>
</feature>
<keyword evidence="1" id="KW-0732">Signal</keyword>
<comment type="caution">
    <text evidence="3">The sequence shown here is derived from an EMBL/GenBank/DDBJ whole genome shotgun (WGS) entry which is preliminary data.</text>
</comment>
<proteinExistence type="predicted"/>
<evidence type="ECO:0000313" key="4">
    <source>
        <dbReference type="Proteomes" id="UP001152607"/>
    </source>
</evidence>
<dbReference type="InterPro" id="IPR050287">
    <property type="entry name" value="MTA/SAH_deaminase"/>
</dbReference>
<dbReference type="InterPro" id="IPR032466">
    <property type="entry name" value="Metal_Hydrolase"/>
</dbReference>
<accession>A0A9W4UPT1</accession>
<feature type="domain" description="Amidohydrolase-related" evidence="2">
    <location>
        <begin position="89"/>
        <end position="164"/>
    </location>
</feature>
<dbReference type="InterPro" id="IPR006680">
    <property type="entry name" value="Amidohydro-rel"/>
</dbReference>
<keyword evidence="4" id="KW-1185">Reference proteome</keyword>
<sequence>MLFIMHYLKVTLPTVWALLYTTSALAKTNVLTGGTIIAYDEATKLPKVIRGGTLVLENDRVSQILEQSSTNGTFSNSSDTEVIDCTDKIITPGFIDTHRHGWQTVYKTMASNTTLGEYFSRLSAFVSQPYFTPEDVYISQKVGILEALNAGTTTILDHAHHTWTREHAAAGYNGTVDSGARVYFAYTFQNVSGFSVQDQLSHWRELNALNASSLTTLVMSYDDFSANTYGKDTQDMVKLAL</sequence>
<reference evidence="3" key="1">
    <citation type="submission" date="2023-01" db="EMBL/GenBank/DDBJ databases">
        <authorList>
            <person name="Van Ghelder C."/>
            <person name="Rancurel C."/>
        </authorList>
    </citation>
    <scope>NUCLEOTIDE SEQUENCE</scope>
    <source>
        <strain evidence="3">CNCM I-4278</strain>
    </source>
</reference>
<dbReference type="Gene3D" id="3.20.20.140">
    <property type="entry name" value="Metal-dependent hydrolases"/>
    <property type="match status" value="1"/>
</dbReference>
<dbReference type="EMBL" id="CAOQHR010000009">
    <property type="protein sequence ID" value="CAI6339900.1"/>
    <property type="molecule type" value="Genomic_DNA"/>
</dbReference>
<organism evidence="3 4">
    <name type="scientific">Periconia digitata</name>
    <dbReference type="NCBI Taxonomy" id="1303443"/>
    <lineage>
        <taxon>Eukaryota</taxon>
        <taxon>Fungi</taxon>
        <taxon>Dikarya</taxon>
        <taxon>Ascomycota</taxon>
        <taxon>Pezizomycotina</taxon>
        <taxon>Dothideomycetes</taxon>
        <taxon>Pleosporomycetidae</taxon>
        <taxon>Pleosporales</taxon>
        <taxon>Massarineae</taxon>
        <taxon>Periconiaceae</taxon>
        <taxon>Periconia</taxon>
    </lineage>
</organism>
<evidence type="ECO:0000256" key="1">
    <source>
        <dbReference type="SAM" id="SignalP"/>
    </source>
</evidence>